<dbReference type="Pfam" id="PF13188">
    <property type="entry name" value="PAS_8"/>
    <property type="match status" value="1"/>
</dbReference>
<feature type="domain" description="PAS" evidence="1">
    <location>
        <begin position="170"/>
        <end position="240"/>
    </location>
</feature>
<dbReference type="Proteomes" id="UP000664417">
    <property type="component" value="Unassembled WGS sequence"/>
</dbReference>
<keyword evidence="3" id="KW-1185">Reference proteome</keyword>
<evidence type="ECO:0000259" key="1">
    <source>
        <dbReference type="PROSITE" id="PS50112"/>
    </source>
</evidence>
<organism evidence="2 3">
    <name type="scientific">Acanthopleuribacter pedis</name>
    <dbReference type="NCBI Taxonomy" id="442870"/>
    <lineage>
        <taxon>Bacteria</taxon>
        <taxon>Pseudomonadati</taxon>
        <taxon>Acidobacteriota</taxon>
        <taxon>Holophagae</taxon>
        <taxon>Acanthopleuribacterales</taxon>
        <taxon>Acanthopleuribacteraceae</taxon>
        <taxon>Acanthopleuribacter</taxon>
    </lineage>
</organism>
<dbReference type="AlphaFoldDB" id="A0A8J7QFZ9"/>
<accession>A0A8J7QFZ9</accession>
<dbReference type="InterPro" id="IPR003018">
    <property type="entry name" value="GAF"/>
</dbReference>
<comment type="caution">
    <text evidence="2">The sequence shown here is derived from an EMBL/GenBank/DDBJ whole genome shotgun (WGS) entry which is preliminary data.</text>
</comment>
<evidence type="ECO:0000313" key="3">
    <source>
        <dbReference type="Proteomes" id="UP000664417"/>
    </source>
</evidence>
<dbReference type="Gene3D" id="3.30.450.40">
    <property type="match status" value="1"/>
</dbReference>
<dbReference type="SMART" id="SM00091">
    <property type="entry name" value="PAS"/>
    <property type="match status" value="1"/>
</dbReference>
<dbReference type="InterPro" id="IPR000014">
    <property type="entry name" value="PAS"/>
</dbReference>
<dbReference type="RefSeq" id="WP_207857357.1">
    <property type="nucleotide sequence ID" value="NZ_JAFREP010000004.1"/>
</dbReference>
<dbReference type="CDD" id="cd00130">
    <property type="entry name" value="PAS"/>
    <property type="match status" value="1"/>
</dbReference>
<dbReference type="SUPFAM" id="SSF55781">
    <property type="entry name" value="GAF domain-like"/>
    <property type="match status" value="1"/>
</dbReference>
<dbReference type="SMART" id="SM00065">
    <property type="entry name" value="GAF"/>
    <property type="match status" value="1"/>
</dbReference>
<sequence length="278" mass="31750">MPLFRPEQVDILVQAVQRLARVPNAIVYQVILQEAAKLTLARGGSLFTFEHNGLVLRESLDQDHVPEVIPLPLRPGSAFESAIREREPLLVSDVEQHNQIKTSGWAGYNDGSLIILPMMDGNQNISAIISLHNKSEPPFVQADLDAARILATFAYEMIRAQKSALLLHQQKTFQRSLFEANPNALLVLNSNYQIVDANPRFFDMFGYRENQVLNQSFWWLLHQADQEKLKKFFHQTDNPKERTTFSVRSKNNQVRSVEGQVVKLSIREEPTFLVTFVL</sequence>
<dbReference type="InterPro" id="IPR029016">
    <property type="entry name" value="GAF-like_dom_sf"/>
</dbReference>
<dbReference type="Gene3D" id="3.30.450.20">
    <property type="entry name" value="PAS domain"/>
    <property type="match status" value="1"/>
</dbReference>
<dbReference type="NCBIfam" id="TIGR00229">
    <property type="entry name" value="sensory_box"/>
    <property type="match status" value="1"/>
</dbReference>
<dbReference type="InterPro" id="IPR035965">
    <property type="entry name" value="PAS-like_dom_sf"/>
</dbReference>
<reference evidence="2" key="1">
    <citation type="submission" date="2021-03" db="EMBL/GenBank/DDBJ databases">
        <authorList>
            <person name="Wang G."/>
        </authorList>
    </citation>
    <scope>NUCLEOTIDE SEQUENCE</scope>
    <source>
        <strain evidence="2">KCTC 12899</strain>
    </source>
</reference>
<gene>
    <name evidence="2" type="ORF">J3U88_05320</name>
</gene>
<dbReference type="PROSITE" id="PS50112">
    <property type="entry name" value="PAS"/>
    <property type="match status" value="1"/>
</dbReference>
<dbReference type="EMBL" id="JAFREP010000004">
    <property type="protein sequence ID" value="MBO1317873.1"/>
    <property type="molecule type" value="Genomic_DNA"/>
</dbReference>
<evidence type="ECO:0000313" key="2">
    <source>
        <dbReference type="EMBL" id="MBO1317873.1"/>
    </source>
</evidence>
<dbReference type="Pfam" id="PF13185">
    <property type="entry name" value="GAF_2"/>
    <property type="match status" value="1"/>
</dbReference>
<name>A0A8J7QFZ9_9BACT</name>
<dbReference type="SUPFAM" id="SSF55785">
    <property type="entry name" value="PYP-like sensor domain (PAS domain)"/>
    <property type="match status" value="1"/>
</dbReference>
<proteinExistence type="predicted"/>
<protein>
    <submittedName>
        <fullName evidence="2">GAF domain-containing protein</fullName>
    </submittedName>
</protein>